<reference evidence="2 3" key="1">
    <citation type="submission" date="2016-02" db="EMBL/GenBank/DDBJ databases">
        <title>Draft genome sequence of Thermodesulfatator sp. S606.</title>
        <authorList>
            <person name="Lai Q."/>
            <person name="Cao J."/>
            <person name="Dupont S."/>
            <person name="Shao Z."/>
            <person name="Jebbar M."/>
            <person name="Alain K."/>
        </authorList>
    </citation>
    <scope>NUCLEOTIDE SEQUENCE [LARGE SCALE GENOMIC DNA]</scope>
    <source>
        <strain evidence="2 3">S606</strain>
    </source>
</reference>
<sequence>MTQKKKEQPRNDGERIRNEREEHCNGKEGAYCGKERPYNGRSKIIICFGHTLIKIRSGIIKWACNVVKSKSYFFHKKKFYAINESYASKILWISRV</sequence>
<dbReference type="STRING" id="1795632.TH606_06300"/>
<evidence type="ECO:0000313" key="3">
    <source>
        <dbReference type="Proteomes" id="UP000076964"/>
    </source>
</evidence>
<feature type="region of interest" description="Disordered" evidence="1">
    <location>
        <begin position="1"/>
        <end position="21"/>
    </location>
</feature>
<keyword evidence="3" id="KW-1185">Reference proteome</keyword>
<name>A0A177E8M8_9BACT</name>
<organism evidence="2 3">
    <name type="scientific">Thermodesulfatator autotrophicus</name>
    <dbReference type="NCBI Taxonomy" id="1795632"/>
    <lineage>
        <taxon>Bacteria</taxon>
        <taxon>Pseudomonadati</taxon>
        <taxon>Thermodesulfobacteriota</taxon>
        <taxon>Thermodesulfobacteria</taxon>
        <taxon>Thermodesulfobacteriales</taxon>
        <taxon>Thermodesulfatatoraceae</taxon>
        <taxon>Thermodesulfatator</taxon>
    </lineage>
</organism>
<dbReference type="EMBL" id="LSFI01000026">
    <property type="protein sequence ID" value="OAG27572.1"/>
    <property type="molecule type" value="Genomic_DNA"/>
</dbReference>
<dbReference type="AlphaFoldDB" id="A0A177E8M8"/>
<proteinExistence type="predicted"/>
<evidence type="ECO:0000256" key="1">
    <source>
        <dbReference type="SAM" id="MobiDB-lite"/>
    </source>
</evidence>
<evidence type="ECO:0000313" key="2">
    <source>
        <dbReference type="EMBL" id="OAG27572.1"/>
    </source>
</evidence>
<dbReference type="Proteomes" id="UP000076964">
    <property type="component" value="Unassembled WGS sequence"/>
</dbReference>
<accession>A0A177E8M8</accession>
<protein>
    <submittedName>
        <fullName evidence="2">Uncharacterized protein</fullName>
    </submittedName>
</protein>
<gene>
    <name evidence="2" type="ORF">TH606_06300</name>
</gene>
<comment type="caution">
    <text evidence="2">The sequence shown here is derived from an EMBL/GenBank/DDBJ whole genome shotgun (WGS) entry which is preliminary data.</text>
</comment>